<dbReference type="EMBL" id="JXEA01000140">
    <property type="protein sequence ID" value="OLG90844.1"/>
    <property type="molecule type" value="Genomic_DNA"/>
</dbReference>
<accession>A0A854CJP9</accession>
<comment type="caution">
    <text evidence="1">The sequence shown here is derived from an EMBL/GenBank/DDBJ whole genome shotgun (WGS) entry which is preliminary data.</text>
</comment>
<proteinExistence type="predicted"/>
<protein>
    <submittedName>
        <fullName evidence="1">Uncharacterized protein</fullName>
    </submittedName>
</protein>
<name>A0A854CJP9_XANOO</name>
<reference evidence="1" key="1">
    <citation type="submission" date="2015-01" db="EMBL/GenBank/DDBJ databases">
        <title>Population genomics of rice bacterial leaf blight strains from India.</title>
        <authorList>
            <person name="Midha S."/>
            <person name="Anil M.G."/>
            <person name="Mishra D."/>
            <person name="Brahma K."/>
            <person name="Laha G.S."/>
            <person name="Sundaram R.M."/>
            <person name="Sonti R.V."/>
            <person name="Patil P.B."/>
        </authorList>
    </citation>
    <scope>NUCLEOTIDE SEQUENCE</scope>
    <source>
        <strain evidence="1">BXO512</strain>
    </source>
</reference>
<gene>
    <name evidence="1" type="ORF">BXO512_11225</name>
</gene>
<organism evidence="1">
    <name type="scientific">Xanthomonas oryzae pv. oryzae</name>
    <dbReference type="NCBI Taxonomy" id="64187"/>
    <lineage>
        <taxon>Bacteria</taxon>
        <taxon>Pseudomonadati</taxon>
        <taxon>Pseudomonadota</taxon>
        <taxon>Gammaproteobacteria</taxon>
        <taxon>Lysobacterales</taxon>
        <taxon>Lysobacteraceae</taxon>
        <taxon>Xanthomonas</taxon>
    </lineage>
</organism>
<evidence type="ECO:0000313" key="1">
    <source>
        <dbReference type="EMBL" id="OLG90844.1"/>
    </source>
</evidence>
<sequence>MAAQRSASRSMHLFTSDDGPRALSSLPSTACVRHGHRAPCVFTGAIIRNDGVNAAAAMAPEDIFDSENVLACDHVRLSDGAKPSRA</sequence>
<dbReference type="AlphaFoldDB" id="A0A854CJP9"/>